<keyword evidence="6" id="KW-0175">Coiled coil</keyword>
<dbReference type="eggNOG" id="COG5001">
    <property type="taxonomic scope" value="Bacteria"/>
</dbReference>
<dbReference type="PANTHER" id="PTHR44757:SF2">
    <property type="entry name" value="BIOFILM ARCHITECTURE MAINTENANCE PROTEIN MBAA"/>
    <property type="match status" value="1"/>
</dbReference>
<evidence type="ECO:0000256" key="1">
    <source>
        <dbReference type="ARBA" id="ARBA00001946"/>
    </source>
</evidence>
<dbReference type="InterPro" id="IPR000160">
    <property type="entry name" value="GGDEF_dom"/>
</dbReference>
<evidence type="ECO:0000259" key="7">
    <source>
        <dbReference type="PROSITE" id="PS50110"/>
    </source>
</evidence>
<name>D5BZU2_NITHN</name>
<dbReference type="InterPro" id="IPR013656">
    <property type="entry name" value="PAS_4"/>
</dbReference>
<dbReference type="Pfam" id="PF08448">
    <property type="entry name" value="PAS_4"/>
    <property type="match status" value="1"/>
</dbReference>
<evidence type="ECO:0000259" key="10">
    <source>
        <dbReference type="PROSITE" id="PS50883"/>
    </source>
</evidence>
<dbReference type="SUPFAM" id="SSF52172">
    <property type="entry name" value="CheY-like"/>
    <property type="match status" value="1"/>
</dbReference>
<reference evidence="13" key="1">
    <citation type="submission" date="2010-04" db="EMBL/GenBank/DDBJ databases">
        <title>Complete genome sequence of Nitrosococcus halophilus Nc4, a salt-adapted, aerobic obligate ammonia-oxidizing sulfur purple bacterium.</title>
        <authorList>
            <consortium name="US DOE Joint Genome Institute"/>
            <person name="Campbell M.A."/>
            <person name="Malfatti S.A."/>
            <person name="Chain P.S.G."/>
            <person name="Heidelberg J.F."/>
            <person name="Ward B.B."/>
            <person name="Klotz M.G."/>
        </authorList>
    </citation>
    <scope>NUCLEOTIDE SEQUENCE [LARGE SCALE GENOMIC DNA]</scope>
    <source>
        <strain evidence="13">Nc4</strain>
    </source>
</reference>
<dbReference type="InterPro" id="IPR000700">
    <property type="entry name" value="PAS-assoc_C"/>
</dbReference>
<feature type="domain" description="GGDEF" evidence="11">
    <location>
        <begin position="293"/>
        <end position="426"/>
    </location>
</feature>
<evidence type="ECO:0000256" key="5">
    <source>
        <dbReference type="PROSITE-ProRule" id="PRU00169"/>
    </source>
</evidence>
<keyword evidence="13" id="KW-1185">Reference proteome</keyword>
<feature type="coiled-coil region" evidence="6">
    <location>
        <begin position="106"/>
        <end position="133"/>
    </location>
</feature>
<dbReference type="Pfam" id="PF00072">
    <property type="entry name" value="Response_reg"/>
    <property type="match status" value="1"/>
</dbReference>
<dbReference type="HOGENOM" id="CLU_000445_70_50_6"/>
<dbReference type="Pfam" id="PF00563">
    <property type="entry name" value="EAL"/>
    <property type="match status" value="1"/>
</dbReference>
<dbReference type="SMART" id="SM00091">
    <property type="entry name" value="PAS"/>
    <property type="match status" value="1"/>
</dbReference>
<dbReference type="SMART" id="SM00448">
    <property type="entry name" value="REC"/>
    <property type="match status" value="1"/>
</dbReference>
<dbReference type="FunFam" id="3.30.70.270:FF:000001">
    <property type="entry name" value="Diguanylate cyclase domain protein"/>
    <property type="match status" value="1"/>
</dbReference>
<dbReference type="Gene3D" id="3.40.50.2300">
    <property type="match status" value="1"/>
</dbReference>
<sequence length="694" mass="79261">MRKLRALIIEDSEDDATLLIHQLQRNGYRLFAKRIETREAMLEALQMQHWDIVFSDYTMPCFNTLEALALLHEHHLDIPFIMVSGTVGEDRAVEVMKAGAHDYIMKDSLSRLIPAVERELREAESRRQRQAADNERIRLSSILEATPDLVAITDLKGRIHYINRAGRRWLGLDEKNRCPMTLLTDYQPFWTAALMENNALPSALAEGVWEGEMVILDSNGSEIPVSQVILSHRNQQNQVEFLSTIARDIRERKHYEQALQHRVTHDALTHLPNRILLRDRLSRALINAERNQHLIAVLFLDIDNFKQINDALGHLAGDNCLRMVGQRLAQCIRTNDTVGRYGGDEFLIILGNLHAPADVEIIIKKIRAALSQPFRINNHDVFITLSIGASLYPQDGGDEENLLKSSDTAMYTAKHTGRDQFRFYAPKMKDRGRELLALETDLRRALEREEFILHYQPQLDLSTNQITAVEALVRWQHAQRGLVSPGDFIPLLEQTGLIVEVGNWILETACKQAQAWWAWGYPLRIAVNCSARQFQQHLLDTVRQLLQKYSLNPACLELEVTESVVMQDVQYATHILQHLKVMGVTLAIDDFGTGYSSLAYLKRFPIHSLKIDHSFVHELSDDSEDAAIAEAIVLLGHSLDLEVIAEGVESEAQAQFFQNRQCHRIQGYWVGRPMPAENLFPLIEARNIKCRIEN</sequence>
<evidence type="ECO:0000256" key="4">
    <source>
        <dbReference type="ARBA" id="ARBA00051114"/>
    </source>
</evidence>
<dbReference type="PROSITE" id="PS50887">
    <property type="entry name" value="GGDEF"/>
    <property type="match status" value="1"/>
</dbReference>
<dbReference type="AlphaFoldDB" id="D5BZU2"/>
<proteinExistence type="predicted"/>
<dbReference type="CDD" id="cd01948">
    <property type="entry name" value="EAL"/>
    <property type="match status" value="1"/>
</dbReference>
<dbReference type="GO" id="GO:0000160">
    <property type="term" value="P:phosphorelay signal transduction system"/>
    <property type="evidence" value="ECO:0007669"/>
    <property type="project" value="InterPro"/>
</dbReference>
<dbReference type="RefSeq" id="WP_013032278.1">
    <property type="nucleotide sequence ID" value="NC_013960.1"/>
</dbReference>
<dbReference type="PANTHER" id="PTHR44757">
    <property type="entry name" value="DIGUANYLATE CYCLASE DGCP"/>
    <property type="match status" value="1"/>
</dbReference>
<accession>D5BZU2</accession>
<dbReference type="SUPFAM" id="SSF55785">
    <property type="entry name" value="PYP-like sensor domain (PAS domain)"/>
    <property type="match status" value="1"/>
</dbReference>
<dbReference type="Proteomes" id="UP000001844">
    <property type="component" value="Chromosome"/>
</dbReference>
<dbReference type="STRING" id="472759.Nhal_1225"/>
<dbReference type="SMART" id="SM00052">
    <property type="entry name" value="EAL"/>
    <property type="match status" value="1"/>
</dbReference>
<keyword evidence="3" id="KW-0973">c-di-GMP</keyword>
<feature type="domain" description="Response regulatory" evidence="7">
    <location>
        <begin position="5"/>
        <end position="121"/>
    </location>
</feature>
<organism evidence="12 13">
    <name type="scientific">Nitrosococcus halophilus (strain Nc4)</name>
    <dbReference type="NCBI Taxonomy" id="472759"/>
    <lineage>
        <taxon>Bacteria</taxon>
        <taxon>Pseudomonadati</taxon>
        <taxon>Pseudomonadota</taxon>
        <taxon>Gammaproteobacteria</taxon>
        <taxon>Chromatiales</taxon>
        <taxon>Chromatiaceae</taxon>
        <taxon>Nitrosococcus</taxon>
    </lineage>
</organism>
<dbReference type="InterPro" id="IPR001789">
    <property type="entry name" value="Sig_transdc_resp-reg_receiver"/>
</dbReference>
<dbReference type="OrthoDB" id="8553030at2"/>
<dbReference type="InterPro" id="IPR052155">
    <property type="entry name" value="Biofilm_reg_signaling"/>
</dbReference>
<dbReference type="Gene3D" id="3.30.70.270">
    <property type="match status" value="1"/>
</dbReference>
<dbReference type="GO" id="GO:0071111">
    <property type="term" value="F:cyclic-guanylate-specific phosphodiesterase activity"/>
    <property type="evidence" value="ECO:0007669"/>
    <property type="project" value="UniProtKB-EC"/>
</dbReference>
<dbReference type="KEGG" id="nhl:Nhal_1225"/>
<dbReference type="SUPFAM" id="SSF55073">
    <property type="entry name" value="Nucleotide cyclase"/>
    <property type="match status" value="1"/>
</dbReference>
<comment type="cofactor">
    <cofactor evidence="1">
        <name>Mg(2+)</name>
        <dbReference type="ChEBI" id="CHEBI:18420"/>
    </cofactor>
</comment>
<dbReference type="CDD" id="cd00130">
    <property type="entry name" value="PAS"/>
    <property type="match status" value="1"/>
</dbReference>
<dbReference type="Gene3D" id="3.30.450.20">
    <property type="entry name" value="PAS domain"/>
    <property type="match status" value="1"/>
</dbReference>
<dbReference type="CDD" id="cd00156">
    <property type="entry name" value="REC"/>
    <property type="match status" value="1"/>
</dbReference>
<dbReference type="InterPro" id="IPR035965">
    <property type="entry name" value="PAS-like_dom_sf"/>
</dbReference>
<dbReference type="InterPro" id="IPR029787">
    <property type="entry name" value="Nucleotide_cyclase"/>
</dbReference>
<dbReference type="SUPFAM" id="SSF141868">
    <property type="entry name" value="EAL domain-like"/>
    <property type="match status" value="1"/>
</dbReference>
<dbReference type="FunFam" id="3.20.20.450:FF:000001">
    <property type="entry name" value="Cyclic di-GMP phosphodiesterase yahA"/>
    <property type="match status" value="1"/>
</dbReference>
<dbReference type="InterPro" id="IPR035919">
    <property type="entry name" value="EAL_sf"/>
</dbReference>
<dbReference type="eggNOG" id="COG2204">
    <property type="taxonomic scope" value="Bacteria"/>
</dbReference>
<feature type="domain" description="PAS" evidence="8">
    <location>
        <begin position="135"/>
        <end position="176"/>
    </location>
</feature>
<dbReference type="InterPro" id="IPR000014">
    <property type="entry name" value="PAS"/>
</dbReference>
<protein>
    <recommendedName>
        <fullName evidence="2">cyclic-guanylate-specific phosphodiesterase</fullName>
        <ecNumber evidence="2">3.1.4.52</ecNumber>
    </recommendedName>
</protein>
<dbReference type="Pfam" id="PF00990">
    <property type="entry name" value="GGDEF"/>
    <property type="match status" value="1"/>
</dbReference>
<dbReference type="InterPro" id="IPR043128">
    <property type="entry name" value="Rev_trsase/Diguanyl_cyclase"/>
</dbReference>
<evidence type="ECO:0000259" key="11">
    <source>
        <dbReference type="PROSITE" id="PS50887"/>
    </source>
</evidence>
<dbReference type="PROSITE" id="PS50112">
    <property type="entry name" value="PAS"/>
    <property type="match status" value="1"/>
</dbReference>
<comment type="catalytic activity">
    <reaction evidence="4">
        <text>3',3'-c-di-GMP + H2O = 5'-phosphoguanylyl(3'-&gt;5')guanosine + H(+)</text>
        <dbReference type="Rhea" id="RHEA:24902"/>
        <dbReference type="ChEBI" id="CHEBI:15377"/>
        <dbReference type="ChEBI" id="CHEBI:15378"/>
        <dbReference type="ChEBI" id="CHEBI:58754"/>
        <dbReference type="ChEBI" id="CHEBI:58805"/>
        <dbReference type="EC" id="3.1.4.52"/>
    </reaction>
    <physiologicalReaction direction="left-to-right" evidence="4">
        <dbReference type="Rhea" id="RHEA:24903"/>
    </physiologicalReaction>
</comment>
<evidence type="ECO:0000313" key="13">
    <source>
        <dbReference type="Proteomes" id="UP000001844"/>
    </source>
</evidence>
<evidence type="ECO:0000256" key="2">
    <source>
        <dbReference type="ARBA" id="ARBA00012282"/>
    </source>
</evidence>
<gene>
    <name evidence="12" type="ordered locus">Nhal_1225</name>
</gene>
<evidence type="ECO:0000259" key="8">
    <source>
        <dbReference type="PROSITE" id="PS50112"/>
    </source>
</evidence>
<keyword evidence="5" id="KW-0597">Phosphoprotein</keyword>
<dbReference type="NCBIfam" id="TIGR00229">
    <property type="entry name" value="sensory_box"/>
    <property type="match status" value="1"/>
</dbReference>
<dbReference type="SMART" id="SM00267">
    <property type="entry name" value="GGDEF"/>
    <property type="match status" value="1"/>
</dbReference>
<evidence type="ECO:0000313" key="12">
    <source>
        <dbReference type="EMBL" id="ADE14387.1"/>
    </source>
</evidence>
<dbReference type="GO" id="GO:0071732">
    <property type="term" value="P:cellular response to nitric oxide"/>
    <property type="evidence" value="ECO:0007669"/>
    <property type="project" value="UniProtKB-ARBA"/>
</dbReference>
<evidence type="ECO:0000259" key="9">
    <source>
        <dbReference type="PROSITE" id="PS50113"/>
    </source>
</evidence>
<dbReference type="EMBL" id="CP001798">
    <property type="protein sequence ID" value="ADE14387.1"/>
    <property type="molecule type" value="Genomic_DNA"/>
</dbReference>
<feature type="modified residue" description="4-aspartylphosphate" evidence="5">
    <location>
        <position position="56"/>
    </location>
</feature>
<dbReference type="PROSITE" id="PS50883">
    <property type="entry name" value="EAL"/>
    <property type="match status" value="1"/>
</dbReference>
<dbReference type="Gene3D" id="3.20.20.450">
    <property type="entry name" value="EAL domain"/>
    <property type="match status" value="1"/>
</dbReference>
<dbReference type="InterPro" id="IPR001633">
    <property type="entry name" value="EAL_dom"/>
</dbReference>
<dbReference type="NCBIfam" id="TIGR00254">
    <property type="entry name" value="GGDEF"/>
    <property type="match status" value="1"/>
</dbReference>
<evidence type="ECO:0000256" key="3">
    <source>
        <dbReference type="ARBA" id="ARBA00022636"/>
    </source>
</evidence>
<dbReference type="PROSITE" id="PS50110">
    <property type="entry name" value="RESPONSE_REGULATORY"/>
    <property type="match status" value="1"/>
</dbReference>
<dbReference type="EC" id="3.1.4.52" evidence="2"/>
<feature type="domain" description="EAL" evidence="10">
    <location>
        <begin position="435"/>
        <end position="687"/>
    </location>
</feature>
<dbReference type="PROSITE" id="PS50113">
    <property type="entry name" value="PAC"/>
    <property type="match status" value="1"/>
</dbReference>
<dbReference type="CDD" id="cd01949">
    <property type="entry name" value="GGDEF"/>
    <property type="match status" value="1"/>
</dbReference>
<evidence type="ECO:0000256" key="6">
    <source>
        <dbReference type="SAM" id="Coils"/>
    </source>
</evidence>
<feature type="domain" description="PAC" evidence="9">
    <location>
        <begin position="209"/>
        <end position="261"/>
    </location>
</feature>
<dbReference type="InterPro" id="IPR011006">
    <property type="entry name" value="CheY-like_superfamily"/>
</dbReference>